<dbReference type="EMBL" id="BNAL01000016">
    <property type="protein sequence ID" value="GHG03132.1"/>
    <property type="molecule type" value="Genomic_DNA"/>
</dbReference>
<evidence type="ECO:0000256" key="1">
    <source>
        <dbReference type="SAM" id="Phobius"/>
    </source>
</evidence>
<keyword evidence="1" id="KW-1133">Transmembrane helix</keyword>
<sequence>MCTSMYSETMQARKDQAQKDTLPWVIALVTLGAALGLAAAMYYDRSRSAGAGQDDSEAPLFI</sequence>
<proteinExistence type="predicted"/>
<keyword evidence="1" id="KW-0472">Membrane</keyword>
<evidence type="ECO:0000313" key="2">
    <source>
        <dbReference type="EMBL" id="GHG03132.1"/>
    </source>
</evidence>
<name>A0ABQ3K4U1_9DEIO</name>
<reference evidence="3" key="1">
    <citation type="journal article" date="2019" name="Int. J. Syst. Evol. Microbiol.">
        <title>The Global Catalogue of Microorganisms (GCM) 10K type strain sequencing project: providing services to taxonomists for standard genome sequencing and annotation.</title>
        <authorList>
            <consortium name="The Broad Institute Genomics Platform"/>
            <consortium name="The Broad Institute Genome Sequencing Center for Infectious Disease"/>
            <person name="Wu L."/>
            <person name="Ma J."/>
        </authorList>
    </citation>
    <scope>NUCLEOTIDE SEQUENCE [LARGE SCALE GENOMIC DNA]</scope>
    <source>
        <strain evidence="3">CGMCC 1.18439</strain>
    </source>
</reference>
<feature type="transmembrane region" description="Helical" evidence="1">
    <location>
        <begin position="21"/>
        <end position="43"/>
    </location>
</feature>
<keyword evidence="3" id="KW-1185">Reference proteome</keyword>
<accession>A0ABQ3K4U1</accession>
<organism evidence="2 3">
    <name type="scientific">Deinococcus piscis</name>
    <dbReference type="NCBI Taxonomy" id="394230"/>
    <lineage>
        <taxon>Bacteria</taxon>
        <taxon>Thermotogati</taxon>
        <taxon>Deinococcota</taxon>
        <taxon>Deinococci</taxon>
        <taxon>Deinococcales</taxon>
        <taxon>Deinococcaceae</taxon>
        <taxon>Deinococcus</taxon>
    </lineage>
</organism>
<evidence type="ECO:0000313" key="3">
    <source>
        <dbReference type="Proteomes" id="UP000632154"/>
    </source>
</evidence>
<comment type="caution">
    <text evidence="2">The sequence shown here is derived from an EMBL/GenBank/DDBJ whole genome shotgun (WGS) entry which is preliminary data.</text>
</comment>
<protein>
    <submittedName>
        <fullName evidence="2">Uncharacterized protein</fullName>
    </submittedName>
</protein>
<dbReference type="Proteomes" id="UP000632154">
    <property type="component" value="Unassembled WGS sequence"/>
</dbReference>
<gene>
    <name evidence="2" type="ORF">GCM10017783_14310</name>
</gene>
<keyword evidence="1" id="KW-0812">Transmembrane</keyword>